<keyword evidence="1" id="KW-0472">Membrane</keyword>
<keyword evidence="1" id="KW-1133">Transmembrane helix</keyword>
<evidence type="ECO:0008006" key="4">
    <source>
        <dbReference type="Google" id="ProtNLM"/>
    </source>
</evidence>
<name>A0A6I4SWI7_9SPHN</name>
<evidence type="ECO:0000313" key="2">
    <source>
        <dbReference type="EMBL" id="MXO59156.1"/>
    </source>
</evidence>
<dbReference type="OrthoDB" id="15401at2"/>
<reference evidence="2 3" key="1">
    <citation type="submission" date="2019-12" db="EMBL/GenBank/DDBJ databases">
        <title>Genomic-based taxomic classification of the family Erythrobacteraceae.</title>
        <authorList>
            <person name="Xu L."/>
        </authorList>
    </citation>
    <scope>NUCLEOTIDE SEQUENCE [LARGE SCALE GENOMIC DNA]</scope>
    <source>
        <strain evidence="2 3">MCCC 1K01500</strain>
    </source>
</reference>
<keyword evidence="1" id="KW-0812">Transmembrane</keyword>
<gene>
    <name evidence="2" type="ORF">GRI89_06340</name>
</gene>
<feature type="transmembrane region" description="Helical" evidence="1">
    <location>
        <begin position="75"/>
        <end position="96"/>
    </location>
</feature>
<comment type="caution">
    <text evidence="2">The sequence shown here is derived from an EMBL/GenBank/DDBJ whole genome shotgun (WGS) entry which is preliminary data.</text>
</comment>
<dbReference type="EMBL" id="WTYM01000033">
    <property type="protein sequence ID" value="MXO59156.1"/>
    <property type="molecule type" value="Genomic_DNA"/>
</dbReference>
<dbReference type="Proteomes" id="UP000433652">
    <property type="component" value="Unassembled WGS sequence"/>
</dbReference>
<dbReference type="Pfam" id="PF09527">
    <property type="entry name" value="ATPase_gene1"/>
    <property type="match status" value="1"/>
</dbReference>
<sequence length="103" mass="10959">MANDPDNAPIGEDPKIDSLEERIAAARKAEDERVAKEHGTSKSGPAIGMQVVSTMVGYPLGGIIIGLVLDNVLGTLPWLTIILMFMAFAGACIHVVRMNKNGQ</sequence>
<organism evidence="2 3">
    <name type="scientific">Croceibacterium salegens</name>
    <dbReference type="NCBI Taxonomy" id="1737568"/>
    <lineage>
        <taxon>Bacteria</taxon>
        <taxon>Pseudomonadati</taxon>
        <taxon>Pseudomonadota</taxon>
        <taxon>Alphaproteobacteria</taxon>
        <taxon>Sphingomonadales</taxon>
        <taxon>Erythrobacteraceae</taxon>
        <taxon>Croceibacterium</taxon>
    </lineage>
</organism>
<protein>
    <recommendedName>
        <fullName evidence="4">ATP synthase protein I</fullName>
    </recommendedName>
</protein>
<feature type="transmembrane region" description="Helical" evidence="1">
    <location>
        <begin position="46"/>
        <end position="69"/>
    </location>
</feature>
<evidence type="ECO:0000313" key="3">
    <source>
        <dbReference type="Proteomes" id="UP000433652"/>
    </source>
</evidence>
<accession>A0A6I4SWI7</accession>
<dbReference type="RefSeq" id="WP_159793337.1">
    <property type="nucleotide sequence ID" value="NZ_WTYM01000033.1"/>
</dbReference>
<keyword evidence="3" id="KW-1185">Reference proteome</keyword>
<proteinExistence type="predicted"/>
<evidence type="ECO:0000256" key="1">
    <source>
        <dbReference type="SAM" id="Phobius"/>
    </source>
</evidence>
<dbReference type="AlphaFoldDB" id="A0A6I4SWI7"/>
<dbReference type="InterPro" id="IPR032820">
    <property type="entry name" value="ATPase_put"/>
</dbReference>